<name>A0ABC8QVX4_9AQUA</name>
<dbReference type="EMBL" id="CAUOFW020000281">
    <property type="protein sequence ID" value="CAK9134007.1"/>
    <property type="molecule type" value="Genomic_DNA"/>
</dbReference>
<organism evidence="1 2">
    <name type="scientific">Ilex paraguariensis</name>
    <name type="common">yerba mate</name>
    <dbReference type="NCBI Taxonomy" id="185542"/>
    <lineage>
        <taxon>Eukaryota</taxon>
        <taxon>Viridiplantae</taxon>
        <taxon>Streptophyta</taxon>
        <taxon>Embryophyta</taxon>
        <taxon>Tracheophyta</taxon>
        <taxon>Spermatophyta</taxon>
        <taxon>Magnoliopsida</taxon>
        <taxon>eudicotyledons</taxon>
        <taxon>Gunneridae</taxon>
        <taxon>Pentapetalae</taxon>
        <taxon>asterids</taxon>
        <taxon>campanulids</taxon>
        <taxon>Aquifoliales</taxon>
        <taxon>Aquifoliaceae</taxon>
        <taxon>Ilex</taxon>
    </lineage>
</organism>
<gene>
    <name evidence="1" type="ORF">ILEXP_LOCUS937</name>
</gene>
<proteinExistence type="predicted"/>
<protein>
    <submittedName>
        <fullName evidence="1">Uncharacterized protein</fullName>
    </submittedName>
</protein>
<evidence type="ECO:0000313" key="2">
    <source>
        <dbReference type="Proteomes" id="UP001642360"/>
    </source>
</evidence>
<dbReference type="InterPro" id="IPR036452">
    <property type="entry name" value="Ribo_hydro-like"/>
</dbReference>
<reference evidence="1 2" key="1">
    <citation type="submission" date="2024-02" db="EMBL/GenBank/DDBJ databases">
        <authorList>
            <person name="Vignale AGUSTIN F."/>
            <person name="Sosa J E."/>
            <person name="Modenutti C."/>
        </authorList>
    </citation>
    <scope>NUCLEOTIDE SEQUENCE [LARGE SCALE GENOMIC DNA]</scope>
</reference>
<dbReference type="AlphaFoldDB" id="A0ABC8QVX4"/>
<feature type="non-terminal residue" evidence="1">
    <location>
        <position position="1"/>
    </location>
</feature>
<sequence>LNMFLDPLAAKEVLDSELDVTLIPLDVQRRVSCFKECLAKLRLSNKTPEAT</sequence>
<evidence type="ECO:0000313" key="1">
    <source>
        <dbReference type="EMBL" id="CAK9134007.1"/>
    </source>
</evidence>
<dbReference type="Proteomes" id="UP001642360">
    <property type="component" value="Unassembled WGS sequence"/>
</dbReference>
<comment type="caution">
    <text evidence="1">The sequence shown here is derived from an EMBL/GenBank/DDBJ whole genome shotgun (WGS) entry which is preliminary data.</text>
</comment>
<dbReference type="SUPFAM" id="SSF53590">
    <property type="entry name" value="Nucleoside hydrolase"/>
    <property type="match status" value="1"/>
</dbReference>
<dbReference type="PANTHER" id="PTHR46692:SF1">
    <property type="entry name" value="NUCLEOSIDE HYDROLASE 3-RELATED"/>
    <property type="match status" value="1"/>
</dbReference>
<dbReference type="Gene3D" id="3.90.245.10">
    <property type="entry name" value="Ribonucleoside hydrolase-like"/>
    <property type="match status" value="1"/>
</dbReference>
<dbReference type="PANTHER" id="PTHR46692">
    <property type="entry name" value="INOSINE-URIDINE PREFERRING NUCLEOSIDE HYDROLASE FAMILY PROTEIN"/>
    <property type="match status" value="1"/>
</dbReference>
<accession>A0ABC8QVX4</accession>
<keyword evidence="2" id="KW-1185">Reference proteome</keyword>